<feature type="compositionally biased region" description="Basic residues" evidence="1">
    <location>
        <begin position="27"/>
        <end position="50"/>
    </location>
</feature>
<reference evidence="2" key="1">
    <citation type="submission" date="2018-02" db="EMBL/GenBank/DDBJ databases">
        <title>Rhizophora mucronata_Transcriptome.</title>
        <authorList>
            <person name="Meera S.P."/>
            <person name="Sreeshan A."/>
            <person name="Augustine A."/>
        </authorList>
    </citation>
    <scope>NUCLEOTIDE SEQUENCE</scope>
    <source>
        <tissue evidence="2">Leaf</tissue>
    </source>
</reference>
<dbReference type="EMBL" id="GGEC01055932">
    <property type="protein sequence ID" value="MBX36416.1"/>
    <property type="molecule type" value="Transcribed_RNA"/>
</dbReference>
<dbReference type="AlphaFoldDB" id="A0A2P2N1V5"/>
<protein>
    <submittedName>
        <fullName evidence="2">Uncharacterized protein</fullName>
    </submittedName>
</protein>
<feature type="region of interest" description="Disordered" evidence="1">
    <location>
        <begin position="1"/>
        <end position="52"/>
    </location>
</feature>
<name>A0A2P2N1V5_RHIMU</name>
<evidence type="ECO:0000256" key="1">
    <source>
        <dbReference type="SAM" id="MobiDB-lite"/>
    </source>
</evidence>
<evidence type="ECO:0000313" key="2">
    <source>
        <dbReference type="EMBL" id="MBX36416.1"/>
    </source>
</evidence>
<accession>A0A2P2N1V5</accession>
<feature type="compositionally biased region" description="Basic and acidic residues" evidence="1">
    <location>
        <begin position="1"/>
        <end position="26"/>
    </location>
</feature>
<proteinExistence type="predicted"/>
<sequence length="67" mass="7906">MKIMIKIEKRADPEARKQDPSSERLTKTKRNRLYPPTKKKKKGRKSKTKTGKTSCGIWWVLLTHHCK</sequence>
<organism evidence="2">
    <name type="scientific">Rhizophora mucronata</name>
    <name type="common">Asiatic mangrove</name>
    <dbReference type="NCBI Taxonomy" id="61149"/>
    <lineage>
        <taxon>Eukaryota</taxon>
        <taxon>Viridiplantae</taxon>
        <taxon>Streptophyta</taxon>
        <taxon>Embryophyta</taxon>
        <taxon>Tracheophyta</taxon>
        <taxon>Spermatophyta</taxon>
        <taxon>Magnoliopsida</taxon>
        <taxon>eudicotyledons</taxon>
        <taxon>Gunneridae</taxon>
        <taxon>Pentapetalae</taxon>
        <taxon>rosids</taxon>
        <taxon>fabids</taxon>
        <taxon>Malpighiales</taxon>
        <taxon>Rhizophoraceae</taxon>
        <taxon>Rhizophora</taxon>
    </lineage>
</organism>